<feature type="transmembrane region" description="Helical" evidence="5">
    <location>
        <begin position="188"/>
        <end position="207"/>
    </location>
</feature>
<dbReference type="Pfam" id="PF01061">
    <property type="entry name" value="ABC2_membrane"/>
    <property type="match status" value="1"/>
</dbReference>
<dbReference type="PANTHER" id="PTHR43229:SF6">
    <property type="entry name" value="ABC-TYPE MULTIDRUG TRANSPORT SYSTEM, PERMEASE COMPONENT"/>
    <property type="match status" value="1"/>
</dbReference>
<keyword evidence="2 5" id="KW-0812">Transmembrane</keyword>
<comment type="similarity">
    <text evidence="5">Belongs to the ABC-2 integral membrane protein family.</text>
</comment>
<keyword evidence="3 5" id="KW-1133">Transmembrane helix</keyword>
<name>A0A6N8HWR4_9FIRM</name>
<dbReference type="PROSITE" id="PS51012">
    <property type="entry name" value="ABC_TM2"/>
    <property type="match status" value="1"/>
</dbReference>
<dbReference type="Proteomes" id="UP000469440">
    <property type="component" value="Unassembled WGS sequence"/>
</dbReference>
<dbReference type="InterPro" id="IPR013525">
    <property type="entry name" value="ABC2_TM"/>
</dbReference>
<dbReference type="GO" id="GO:0140359">
    <property type="term" value="F:ABC-type transporter activity"/>
    <property type="evidence" value="ECO:0007669"/>
    <property type="project" value="InterPro"/>
</dbReference>
<gene>
    <name evidence="7" type="ORF">CAFE_06070</name>
</gene>
<sequence length="248" mass="27208">MNAFFRYLMIQFKMDLRDRGFLLSFYMMPLIFFAVMGAVFSSINPQMKTTLAATMTIFAATMGAVMGSPTPLVHLRESGTLRAFRVNGIPTSAVLSVHSVSTFLHLFLVSCVIYVLSPVLFHSQVPQSPPLYFAAAAVFLAASVGAGMLIGSCSRGQSQATVISMLVFMPSILFSGIMFPSSMLPEPFLWLGRIFPATYALQSFYGLAYRMQTDLDGLLSLAAVLGFGILTFLLAAWRFRQIGETEQI</sequence>
<organism evidence="7 8">
    <name type="scientific">Caproicibacter fermentans</name>
    <dbReference type="NCBI Taxonomy" id="2576756"/>
    <lineage>
        <taxon>Bacteria</taxon>
        <taxon>Bacillati</taxon>
        <taxon>Bacillota</taxon>
        <taxon>Clostridia</taxon>
        <taxon>Eubacteriales</taxon>
        <taxon>Acutalibacteraceae</taxon>
        <taxon>Caproicibacter</taxon>
    </lineage>
</organism>
<dbReference type="EMBL" id="VWXL01000014">
    <property type="protein sequence ID" value="MVB09937.1"/>
    <property type="molecule type" value="Genomic_DNA"/>
</dbReference>
<evidence type="ECO:0000313" key="8">
    <source>
        <dbReference type="Proteomes" id="UP000469440"/>
    </source>
</evidence>
<keyword evidence="5" id="KW-0813">Transport</keyword>
<dbReference type="GO" id="GO:0005886">
    <property type="term" value="C:plasma membrane"/>
    <property type="evidence" value="ECO:0007669"/>
    <property type="project" value="UniProtKB-SubCell"/>
</dbReference>
<evidence type="ECO:0000256" key="2">
    <source>
        <dbReference type="ARBA" id="ARBA00022692"/>
    </source>
</evidence>
<keyword evidence="4 5" id="KW-0472">Membrane</keyword>
<evidence type="ECO:0000256" key="4">
    <source>
        <dbReference type="ARBA" id="ARBA00023136"/>
    </source>
</evidence>
<keyword evidence="8" id="KW-1185">Reference proteome</keyword>
<evidence type="ECO:0000259" key="6">
    <source>
        <dbReference type="PROSITE" id="PS51012"/>
    </source>
</evidence>
<dbReference type="InterPro" id="IPR051784">
    <property type="entry name" value="Nod_factor_ABC_transporter"/>
</dbReference>
<feature type="domain" description="ABC transmembrane type-2" evidence="6">
    <location>
        <begin position="16"/>
        <end position="242"/>
    </location>
</feature>
<feature type="transmembrane region" description="Helical" evidence="5">
    <location>
        <begin position="131"/>
        <end position="150"/>
    </location>
</feature>
<accession>A0A6N8HWR4</accession>
<comment type="caution">
    <text evidence="7">The sequence shown here is derived from an EMBL/GenBank/DDBJ whole genome shotgun (WGS) entry which is preliminary data.</text>
</comment>
<comment type="subcellular location">
    <subcellularLocation>
        <location evidence="5">Cell membrane</location>
        <topology evidence="5">Multi-pass membrane protein</topology>
    </subcellularLocation>
    <subcellularLocation>
        <location evidence="1">Membrane</location>
        <topology evidence="1">Multi-pass membrane protein</topology>
    </subcellularLocation>
</comment>
<feature type="transmembrane region" description="Helical" evidence="5">
    <location>
        <begin position="21"/>
        <end position="43"/>
    </location>
</feature>
<dbReference type="AlphaFoldDB" id="A0A6N8HWR4"/>
<feature type="transmembrane region" description="Helical" evidence="5">
    <location>
        <begin position="93"/>
        <end position="116"/>
    </location>
</feature>
<evidence type="ECO:0000256" key="1">
    <source>
        <dbReference type="ARBA" id="ARBA00004141"/>
    </source>
</evidence>
<keyword evidence="5" id="KW-1003">Cell membrane</keyword>
<feature type="transmembrane region" description="Helical" evidence="5">
    <location>
        <begin position="49"/>
        <end position="72"/>
    </location>
</feature>
<feature type="transmembrane region" description="Helical" evidence="5">
    <location>
        <begin position="162"/>
        <end position="182"/>
    </location>
</feature>
<evidence type="ECO:0000256" key="3">
    <source>
        <dbReference type="ARBA" id="ARBA00022989"/>
    </source>
</evidence>
<dbReference type="OrthoDB" id="9781663at2"/>
<evidence type="ECO:0000256" key="5">
    <source>
        <dbReference type="RuleBase" id="RU361157"/>
    </source>
</evidence>
<dbReference type="InterPro" id="IPR047817">
    <property type="entry name" value="ABC2_TM_bact-type"/>
</dbReference>
<feature type="transmembrane region" description="Helical" evidence="5">
    <location>
        <begin position="219"/>
        <end position="239"/>
    </location>
</feature>
<proteinExistence type="inferred from homology"/>
<dbReference type="RefSeq" id="WP_156989746.1">
    <property type="nucleotide sequence ID" value="NZ_VWXL01000014.1"/>
</dbReference>
<protein>
    <recommendedName>
        <fullName evidence="5">Transport permease protein</fullName>
    </recommendedName>
</protein>
<dbReference type="PANTHER" id="PTHR43229">
    <property type="entry name" value="NODULATION PROTEIN J"/>
    <property type="match status" value="1"/>
</dbReference>
<reference evidence="7 8" key="1">
    <citation type="submission" date="2019-09" db="EMBL/GenBank/DDBJ databases">
        <title>Genome sequence of Clostridium sp. EA1.</title>
        <authorList>
            <person name="Poehlein A."/>
            <person name="Bengelsdorf F.R."/>
            <person name="Daniel R."/>
        </authorList>
    </citation>
    <scope>NUCLEOTIDE SEQUENCE [LARGE SCALE GENOMIC DNA]</scope>
    <source>
        <strain evidence="7 8">EA1</strain>
    </source>
</reference>
<evidence type="ECO:0000313" key="7">
    <source>
        <dbReference type="EMBL" id="MVB09937.1"/>
    </source>
</evidence>